<feature type="transmembrane region" description="Helical" evidence="1">
    <location>
        <begin position="12"/>
        <end position="30"/>
    </location>
</feature>
<dbReference type="Pfam" id="PF16106">
    <property type="entry name" value="DUF4824"/>
    <property type="match status" value="1"/>
</dbReference>
<dbReference type="EMBL" id="JADKBR010000019">
    <property type="protein sequence ID" value="MBK8891788.1"/>
    <property type="molecule type" value="Genomic_DNA"/>
</dbReference>
<organism evidence="2 3">
    <name type="scientific">Candidatus Dechloromonas phosphorivorans</name>
    <dbReference type="NCBI Taxonomy" id="2899244"/>
    <lineage>
        <taxon>Bacteria</taxon>
        <taxon>Pseudomonadati</taxon>
        <taxon>Pseudomonadota</taxon>
        <taxon>Betaproteobacteria</taxon>
        <taxon>Rhodocyclales</taxon>
        <taxon>Azonexaceae</taxon>
        <taxon>Dechloromonas</taxon>
    </lineage>
</organism>
<evidence type="ECO:0000313" key="3">
    <source>
        <dbReference type="Proteomes" id="UP000808146"/>
    </source>
</evidence>
<dbReference type="InterPro" id="IPR032249">
    <property type="entry name" value="DUF4824"/>
</dbReference>
<name>A0A9D7LT79_9RHOO</name>
<comment type="caution">
    <text evidence="2">The sequence shown here is derived from an EMBL/GenBank/DDBJ whole genome shotgun (WGS) entry which is preliminary data.</text>
</comment>
<reference evidence="2" key="1">
    <citation type="submission" date="2020-10" db="EMBL/GenBank/DDBJ databases">
        <title>Connecting structure to function with the recovery of over 1000 high-quality activated sludge metagenome-assembled genomes encoding full-length rRNA genes using long-read sequencing.</title>
        <authorList>
            <person name="Singleton C.M."/>
            <person name="Petriglieri F."/>
            <person name="Kristensen J.M."/>
            <person name="Kirkegaard R.H."/>
            <person name="Michaelsen T.Y."/>
            <person name="Andersen M.H."/>
            <person name="Karst S.M."/>
            <person name="Dueholm M.S."/>
            <person name="Nielsen P.H."/>
            <person name="Albertsen M."/>
        </authorList>
    </citation>
    <scope>NUCLEOTIDE SEQUENCE</scope>
    <source>
        <strain evidence="2">OdNE_18-Q3-R46-58_BAT3C.305</strain>
    </source>
</reference>
<dbReference type="AlphaFoldDB" id="A0A9D7LT79"/>
<accession>A0A9D7LT79</accession>
<evidence type="ECO:0000313" key="2">
    <source>
        <dbReference type="EMBL" id="MBK8891788.1"/>
    </source>
</evidence>
<dbReference type="Proteomes" id="UP000808146">
    <property type="component" value="Unassembled WGS sequence"/>
</dbReference>
<protein>
    <submittedName>
        <fullName evidence="2">DUF4824 family protein</fullName>
    </submittedName>
</protein>
<keyword evidence="1" id="KW-1133">Transmembrane helix</keyword>
<sequence length="285" mass="31270">MNTWSRGRTLGIGVGLIVLTNAVALGGVWWNRSATPESALTLSERELGLPWRSLRFAEDSGLSLNLNWRVGDREAGEFVSGYTFNGGTPEWLDAGHMTALGFAPGDLDSDRGRRRYTRQLPREVVLVMELGGPLWQQALARARENAGRHAAAAAANVGSKQFADRAKRASEELAREENSNSRLFVIDAGLDARQLREKYPDRSRFLLIHGTVRPALRDRGSDAAQATGYVSRISTGRIHVPHTLRGPLESARAADEPGGGERFSAELLVGQRLEPWIVELKPVVK</sequence>
<keyword evidence="1" id="KW-0812">Transmembrane</keyword>
<evidence type="ECO:0000256" key="1">
    <source>
        <dbReference type="SAM" id="Phobius"/>
    </source>
</evidence>
<keyword evidence="1" id="KW-0472">Membrane</keyword>
<proteinExistence type="predicted"/>
<gene>
    <name evidence="2" type="ORF">IPN75_16105</name>
</gene>